<evidence type="ECO:0000313" key="4">
    <source>
        <dbReference type="Proteomes" id="UP000248918"/>
    </source>
</evidence>
<dbReference type="Gene3D" id="3.40.190.10">
    <property type="entry name" value="Periplasmic binding protein-like II"/>
    <property type="match status" value="2"/>
</dbReference>
<evidence type="ECO:0000256" key="1">
    <source>
        <dbReference type="ARBA" id="ARBA00009437"/>
    </source>
</evidence>
<evidence type="ECO:0000259" key="2">
    <source>
        <dbReference type="Pfam" id="PF03466"/>
    </source>
</evidence>
<dbReference type="Pfam" id="PF03466">
    <property type="entry name" value="LysR_substrate"/>
    <property type="match status" value="1"/>
</dbReference>
<dbReference type="GO" id="GO:0003700">
    <property type="term" value="F:DNA-binding transcription factor activity"/>
    <property type="evidence" value="ECO:0007669"/>
    <property type="project" value="TreeGrafter"/>
</dbReference>
<comment type="caution">
    <text evidence="3">The sequence shown here is derived from an EMBL/GenBank/DDBJ whole genome shotgun (WGS) entry which is preliminary data.</text>
</comment>
<dbReference type="InterPro" id="IPR005119">
    <property type="entry name" value="LysR_subst-bd"/>
</dbReference>
<dbReference type="GO" id="GO:0043565">
    <property type="term" value="F:sequence-specific DNA binding"/>
    <property type="evidence" value="ECO:0007669"/>
    <property type="project" value="TreeGrafter"/>
</dbReference>
<proteinExistence type="inferred from homology"/>
<dbReference type="PANTHER" id="PTHR30537:SF71">
    <property type="entry name" value="TRANSCRIPTIONAL REGULATORY PROTEIN"/>
    <property type="match status" value="1"/>
</dbReference>
<reference evidence="3 4" key="1">
    <citation type="submission" date="2018-06" db="EMBL/GenBank/DDBJ databases">
        <title>Genomic Encyclopedia of Type Strains, Phase III (KMG-III): the genomes of soil and plant-associated and newly described type strains.</title>
        <authorList>
            <person name="Whitman W."/>
        </authorList>
    </citation>
    <scope>NUCLEOTIDE SEQUENCE [LARGE SCALE GENOMIC DNA]</scope>
    <source>
        <strain evidence="3 4">LMG 23644</strain>
    </source>
</reference>
<evidence type="ECO:0000313" key="3">
    <source>
        <dbReference type="EMBL" id="RAS25821.1"/>
    </source>
</evidence>
<protein>
    <submittedName>
        <fullName evidence="3">LysR substrate binding domain-containing protein</fullName>
    </submittedName>
</protein>
<dbReference type="AlphaFoldDB" id="A0A329BWB1"/>
<organism evidence="3 4">
    <name type="scientific">Paraburkholderia bryophila</name>
    <dbReference type="NCBI Taxonomy" id="420952"/>
    <lineage>
        <taxon>Bacteria</taxon>
        <taxon>Pseudomonadati</taxon>
        <taxon>Pseudomonadota</taxon>
        <taxon>Betaproteobacteria</taxon>
        <taxon>Burkholderiales</taxon>
        <taxon>Burkholderiaceae</taxon>
        <taxon>Paraburkholderia</taxon>
    </lineage>
</organism>
<comment type="similarity">
    <text evidence="1">Belongs to the LysR transcriptional regulatory family.</text>
</comment>
<name>A0A329BWB1_9BURK</name>
<dbReference type="EMBL" id="QLTK01000015">
    <property type="protein sequence ID" value="RAS25821.1"/>
    <property type="molecule type" value="Genomic_DNA"/>
</dbReference>
<dbReference type="Proteomes" id="UP000248918">
    <property type="component" value="Unassembled WGS sequence"/>
</dbReference>
<dbReference type="InterPro" id="IPR058163">
    <property type="entry name" value="LysR-type_TF_proteobact-type"/>
</dbReference>
<dbReference type="PANTHER" id="PTHR30537">
    <property type="entry name" value="HTH-TYPE TRANSCRIPTIONAL REGULATOR"/>
    <property type="match status" value="1"/>
</dbReference>
<sequence length="109" mass="11995">MLEHDCVNFKRAAARWPLRKDGVDYSWTLEGSVETDNGDTQGQLATEGIGIARVCAETVDHQIKAGQPVPLLEAFNPGDGEDIHAVFVGGAHIPARVRCFVDYLVERFE</sequence>
<gene>
    <name evidence="3" type="ORF">BX591_11567</name>
</gene>
<feature type="domain" description="LysR substrate-binding" evidence="2">
    <location>
        <begin position="3"/>
        <end position="108"/>
    </location>
</feature>
<dbReference type="GO" id="GO:0006351">
    <property type="term" value="P:DNA-templated transcription"/>
    <property type="evidence" value="ECO:0007669"/>
    <property type="project" value="TreeGrafter"/>
</dbReference>
<dbReference type="SUPFAM" id="SSF53850">
    <property type="entry name" value="Periplasmic binding protein-like II"/>
    <property type="match status" value="1"/>
</dbReference>
<accession>A0A329BWB1</accession>